<dbReference type="EMBL" id="JAAATX020000004">
    <property type="protein sequence ID" value="MBU9697523.1"/>
    <property type="molecule type" value="Genomic_DNA"/>
</dbReference>
<dbReference type="InterPro" id="IPR050810">
    <property type="entry name" value="Bact_Secretion_Sys_Channel"/>
</dbReference>
<evidence type="ECO:0000313" key="6">
    <source>
        <dbReference type="Proteomes" id="UP000731907"/>
    </source>
</evidence>
<dbReference type="Proteomes" id="UP000731907">
    <property type="component" value="Unassembled WGS sequence"/>
</dbReference>
<evidence type="ECO:0000259" key="3">
    <source>
        <dbReference type="Pfam" id="PF00263"/>
    </source>
</evidence>
<proteinExistence type="inferred from homology"/>
<feature type="domain" description="Pilus formation protein N-terminal" evidence="4">
    <location>
        <begin position="44"/>
        <end position="112"/>
    </location>
</feature>
<keyword evidence="2" id="KW-0732">Signal</keyword>
<comment type="caution">
    <text evidence="5">The sequence shown here is derived from an EMBL/GenBank/DDBJ whole genome shotgun (WGS) entry which is preliminary data.</text>
</comment>
<dbReference type="PANTHER" id="PTHR30332">
    <property type="entry name" value="PROBABLE GENERAL SECRETION PATHWAY PROTEIN D"/>
    <property type="match status" value="1"/>
</dbReference>
<dbReference type="RefSeq" id="WP_161761571.1">
    <property type="nucleotide sequence ID" value="NZ_JAAATX020000004.1"/>
</dbReference>
<evidence type="ECO:0000313" key="5">
    <source>
        <dbReference type="EMBL" id="MBU9697523.1"/>
    </source>
</evidence>
<dbReference type="PRINTS" id="PR00811">
    <property type="entry name" value="BCTERIALGSPD"/>
</dbReference>
<evidence type="ECO:0000256" key="1">
    <source>
        <dbReference type="RuleBase" id="RU004003"/>
    </source>
</evidence>
<dbReference type="InterPro" id="IPR032789">
    <property type="entry name" value="T2SS-T3SS_pil_N"/>
</dbReference>
<protein>
    <submittedName>
        <fullName evidence="5">Type II and III secretion system protein family protein</fullName>
    </submittedName>
</protein>
<comment type="similarity">
    <text evidence="1">Belongs to the bacterial secretin family.</text>
</comment>
<dbReference type="InterPro" id="IPR001775">
    <property type="entry name" value="GspD/PilQ"/>
</dbReference>
<reference evidence="5 6" key="1">
    <citation type="submission" date="2021-06" db="EMBL/GenBank/DDBJ databases">
        <title>Rhodobacteraceae bacterium strain HSP-20.</title>
        <authorList>
            <person name="Chen W.-M."/>
        </authorList>
    </citation>
    <scope>NUCLEOTIDE SEQUENCE [LARGE SCALE GENOMIC DNA]</scope>
    <source>
        <strain evidence="5 6">HSP-20</strain>
    </source>
</reference>
<dbReference type="InterPro" id="IPR004846">
    <property type="entry name" value="T2SS/T3SS_dom"/>
</dbReference>
<feature type="signal peptide" evidence="2">
    <location>
        <begin position="1"/>
        <end position="40"/>
    </location>
</feature>
<organism evidence="5 6">
    <name type="scientific">Paragemmobacter amnigenus</name>
    <dbReference type="NCBI Taxonomy" id="2852097"/>
    <lineage>
        <taxon>Bacteria</taxon>
        <taxon>Pseudomonadati</taxon>
        <taxon>Pseudomonadota</taxon>
        <taxon>Alphaproteobacteria</taxon>
        <taxon>Rhodobacterales</taxon>
        <taxon>Paracoccaceae</taxon>
        <taxon>Paragemmobacter</taxon>
    </lineage>
</organism>
<keyword evidence="6" id="KW-1185">Reference proteome</keyword>
<feature type="chain" id="PRO_5046465236" evidence="2">
    <location>
        <begin position="41"/>
        <end position="452"/>
    </location>
</feature>
<evidence type="ECO:0000256" key="2">
    <source>
        <dbReference type="SAM" id="SignalP"/>
    </source>
</evidence>
<gene>
    <name evidence="5" type="ORF">GU927_006650</name>
</gene>
<sequence>MTPHRLIIAGRAASVRLGSLLALLALVLLAATTPSGTATAQEVKVLRLAMGETEVIDVPFGLADVIVADQKVASITLLSAQSLLVTPLAAGSTQVMLRDAEGTARLTLSVAVREDFAQLQNILDEVSPRANIEVRNVNGRALVAGIVGDEAEASRILDIARSYSDGDVIDALKVADPRQIMLKVNILELSRSGGKELGINTFRDPQGMEGTNGDPFGTISRNLRLSANGKPYSVDLLLQALETKGIARRLANPTLVAVNGSTASFVVGGEVPITTATEDGESTTYREYGVKLAFTPQVLDGRVIRLQIMPEVSEVDWSRRVNDNPAFVSRKVDTTIELQSGESFAIAGLLQSDSVRSARQYPWMGNVPILGALFRSSAYQKNQTELVVVVTPYLVNGDSPENIDGDPTLQAGDPDDAETFLLGAVEDNDEVKSRFLGGFGVTGPYGHILPRQ</sequence>
<dbReference type="Pfam" id="PF00263">
    <property type="entry name" value="Secretin"/>
    <property type="match status" value="1"/>
</dbReference>
<name>A0ABS6J187_9RHOB</name>
<accession>A0ABS6J187</accession>
<dbReference type="Pfam" id="PF13629">
    <property type="entry name" value="T2SS-T3SS_pil_N"/>
    <property type="match status" value="1"/>
</dbReference>
<dbReference type="PANTHER" id="PTHR30332:SF17">
    <property type="entry name" value="TYPE IV PILIATION SYSTEM PROTEIN DR_0774-RELATED"/>
    <property type="match status" value="1"/>
</dbReference>
<feature type="domain" description="Type II/III secretion system secretin-like" evidence="3">
    <location>
        <begin position="240"/>
        <end position="395"/>
    </location>
</feature>
<evidence type="ECO:0000259" key="4">
    <source>
        <dbReference type="Pfam" id="PF13629"/>
    </source>
</evidence>